<feature type="transmembrane region" description="Helical" evidence="1">
    <location>
        <begin position="20"/>
        <end position="39"/>
    </location>
</feature>
<keyword evidence="1" id="KW-0812">Transmembrane</keyword>
<sequence length="70" mass="7004">MSGPDADSDPGSDRVPSRGTGRLLVGLAWVVLLLGVWLWGQGPSDVRQPPAAPVVTGDMAAAGRPAGSGP</sequence>
<proteinExistence type="predicted"/>
<dbReference type="Proteomes" id="UP001601197">
    <property type="component" value="Unassembled WGS sequence"/>
</dbReference>
<evidence type="ECO:0000313" key="2">
    <source>
        <dbReference type="EMBL" id="MFE9171593.1"/>
    </source>
</evidence>
<comment type="caution">
    <text evidence="2">The sequence shown here is derived from an EMBL/GenBank/DDBJ whole genome shotgun (WGS) entry which is preliminary data.</text>
</comment>
<dbReference type="EMBL" id="JBIAFJ010000016">
    <property type="protein sequence ID" value="MFE9171593.1"/>
    <property type="molecule type" value="Genomic_DNA"/>
</dbReference>
<accession>A0ABW6KUN0</accession>
<organism evidence="2 3">
    <name type="scientific">Streptomyces kebangsaanensis</name>
    <dbReference type="NCBI Taxonomy" id="864058"/>
    <lineage>
        <taxon>Bacteria</taxon>
        <taxon>Bacillati</taxon>
        <taxon>Actinomycetota</taxon>
        <taxon>Actinomycetes</taxon>
        <taxon>Kitasatosporales</taxon>
        <taxon>Streptomycetaceae</taxon>
        <taxon>Streptomyces</taxon>
    </lineage>
</organism>
<evidence type="ECO:0000313" key="3">
    <source>
        <dbReference type="Proteomes" id="UP001601197"/>
    </source>
</evidence>
<evidence type="ECO:0008006" key="4">
    <source>
        <dbReference type="Google" id="ProtNLM"/>
    </source>
</evidence>
<gene>
    <name evidence="2" type="ORF">ACFYNZ_19055</name>
</gene>
<protein>
    <recommendedName>
        <fullName evidence="4">Class F sortase</fullName>
    </recommendedName>
</protein>
<keyword evidence="3" id="KW-1185">Reference proteome</keyword>
<name>A0ABW6KUN0_9ACTN</name>
<dbReference type="RefSeq" id="WP_388348578.1">
    <property type="nucleotide sequence ID" value="NZ_JBIAFJ010000016.1"/>
</dbReference>
<evidence type="ECO:0000256" key="1">
    <source>
        <dbReference type="SAM" id="Phobius"/>
    </source>
</evidence>
<reference evidence="2 3" key="1">
    <citation type="submission" date="2024-10" db="EMBL/GenBank/DDBJ databases">
        <title>The Natural Products Discovery Center: Release of the First 8490 Sequenced Strains for Exploring Actinobacteria Biosynthetic Diversity.</title>
        <authorList>
            <person name="Kalkreuter E."/>
            <person name="Kautsar S.A."/>
            <person name="Yang D."/>
            <person name="Bader C.D."/>
            <person name="Teijaro C.N."/>
            <person name="Fluegel L."/>
            <person name="Davis C.M."/>
            <person name="Simpson J.R."/>
            <person name="Lauterbach L."/>
            <person name="Steele A.D."/>
            <person name="Gui C."/>
            <person name="Meng S."/>
            <person name="Li G."/>
            <person name="Viehrig K."/>
            <person name="Ye F."/>
            <person name="Su P."/>
            <person name="Kiefer A.F."/>
            <person name="Nichols A."/>
            <person name="Cepeda A.J."/>
            <person name="Yan W."/>
            <person name="Fan B."/>
            <person name="Jiang Y."/>
            <person name="Adhikari A."/>
            <person name="Zheng C.-J."/>
            <person name="Schuster L."/>
            <person name="Cowan T.M."/>
            <person name="Smanski M.J."/>
            <person name="Chevrette M.G."/>
            <person name="De Carvalho L.P.S."/>
            <person name="Shen B."/>
        </authorList>
    </citation>
    <scope>NUCLEOTIDE SEQUENCE [LARGE SCALE GENOMIC DNA]</scope>
    <source>
        <strain evidence="2 3">NPDC007147</strain>
    </source>
</reference>
<keyword evidence="1" id="KW-1133">Transmembrane helix</keyword>
<keyword evidence="1" id="KW-0472">Membrane</keyword>